<dbReference type="PROSITE" id="PS50042">
    <property type="entry name" value="CNMP_BINDING_3"/>
    <property type="match status" value="1"/>
</dbReference>
<feature type="transmembrane region" description="Helical" evidence="6">
    <location>
        <begin position="7"/>
        <end position="26"/>
    </location>
</feature>
<dbReference type="EMBL" id="QEQK01000001">
    <property type="protein sequence ID" value="PWN57618.1"/>
    <property type="molecule type" value="Genomic_DNA"/>
</dbReference>
<feature type="transmembrane region" description="Helical" evidence="6">
    <location>
        <begin position="228"/>
        <end position="250"/>
    </location>
</feature>
<evidence type="ECO:0000259" key="7">
    <source>
        <dbReference type="PROSITE" id="PS50042"/>
    </source>
</evidence>
<evidence type="ECO:0000256" key="6">
    <source>
        <dbReference type="SAM" id="Phobius"/>
    </source>
</evidence>
<dbReference type="Pfam" id="PF00027">
    <property type="entry name" value="cNMP_binding"/>
    <property type="match status" value="1"/>
</dbReference>
<dbReference type="SUPFAM" id="SSF51206">
    <property type="entry name" value="cAMP-binding domain-like"/>
    <property type="match status" value="1"/>
</dbReference>
<feature type="transmembrane region" description="Helical" evidence="6">
    <location>
        <begin position="256"/>
        <end position="277"/>
    </location>
</feature>
<dbReference type="SMART" id="SM00100">
    <property type="entry name" value="cNMP"/>
    <property type="match status" value="1"/>
</dbReference>
<keyword evidence="9" id="KW-1185">Reference proteome</keyword>
<dbReference type="InterPro" id="IPR004869">
    <property type="entry name" value="MMPL_dom"/>
</dbReference>
<accession>A0A363UQ83</accession>
<dbReference type="AlphaFoldDB" id="A0A363UQ83"/>
<evidence type="ECO:0000256" key="4">
    <source>
        <dbReference type="ARBA" id="ARBA00022989"/>
    </source>
</evidence>
<protein>
    <recommendedName>
        <fullName evidence="7">Cyclic nucleotide-binding domain-containing protein</fullName>
    </recommendedName>
</protein>
<dbReference type="PANTHER" id="PTHR33406:SF13">
    <property type="entry name" value="MEMBRANE PROTEIN YDFJ"/>
    <property type="match status" value="1"/>
</dbReference>
<sequence length="884" mass="93877">MPAGQGLLPAAFGALVALAVAIWLGMGPGGLHFDPSTDALIAPEDLQADGPAAEELMMLLSADSGLHREQLTAIDQITRQIEAAGQQAQVRALTTVQIPVDLADSVELVSIRDWLTSPPIQARIALDALLTHPLVVGRLVSENQQSAGVLVTLASELSPSEARDEAARLVDTARRATEATGLGFAATGTPLIAAAVTDGLRLQLQQSLPLLALAFVAVLLLAFRCIRLVLVAVGSVALAVIAGLAALAAIGGTLNLVTTLIVPLIATLTVAYQMHLLSAAEAHASPQQAARAIALPLLVTALTTALGLLALAVHPTPAIRSFALASAMGVLASALITRYWSPQALSALGACPRSQGLLDQWLEALAKTTAGWSARHGRWILRIAVLSVIFGAAGALQLRTEANLVDDLPADNPVRQEFATVTQALWSTHGFSLQVRSATPGAALQPDLLQALDALQQWLATQPEIDGSYGLTNILRELNGLFSGQTNALPDNPILAKQLLIAAAPDDVYDYTNLKFSTSRLHIGTAVQNTRQITALVERIERRLAALPAGLDAQLTGTPITFSRTVNKLTGGQAVSFLAAFAAIFVILAVVFASARAAAFAILPNIVPVALFFGLIGWMGLPLGPTTALVACIVLGIAVDDTLHYLVRFNERAREMADARDATQQTLRDVIRPITLTTVATCLGFLTLSISPFESQVLFGWLAAATLAIAWLCDLTVAPAVGLRADLVTLWDVLRVDLGKAPQDSIPLLDGMSPRQARLFALLSNLRTIPAGTQFIREGDLAHDIYVIVEGRARVWVDRQGEAVTINTVARGTTLGETGYFASRRTASVTAETNLRVLDFDTDDLERLRQRHPRVAALVYRNLNSIQAERLARATRQIADHHCD</sequence>
<feature type="transmembrane region" description="Helical" evidence="6">
    <location>
        <begin position="697"/>
        <end position="717"/>
    </location>
</feature>
<keyword evidence="3 6" id="KW-0812">Transmembrane</keyword>
<dbReference type="InterPro" id="IPR050545">
    <property type="entry name" value="Mycobact_MmpL"/>
</dbReference>
<feature type="transmembrane region" description="Helical" evidence="6">
    <location>
        <begin position="289"/>
        <end position="312"/>
    </location>
</feature>
<evidence type="ECO:0000313" key="9">
    <source>
        <dbReference type="Proteomes" id="UP000251800"/>
    </source>
</evidence>
<dbReference type="InterPro" id="IPR014710">
    <property type="entry name" value="RmlC-like_jellyroll"/>
</dbReference>
<feature type="transmembrane region" description="Helical" evidence="6">
    <location>
        <begin position="670"/>
        <end position="691"/>
    </location>
</feature>
<reference evidence="8 9" key="1">
    <citation type="submission" date="2018-05" db="EMBL/GenBank/DDBJ databases">
        <title>Abyssibacter profundi OUC007T gen. nov., sp. nov, a marine bacterium isolated from seawater of the Mariana Trench.</title>
        <authorList>
            <person name="Zhou S."/>
        </authorList>
    </citation>
    <scope>NUCLEOTIDE SEQUENCE [LARGE SCALE GENOMIC DNA]</scope>
    <source>
        <strain evidence="8 9">OUC007</strain>
    </source>
</reference>
<evidence type="ECO:0000256" key="1">
    <source>
        <dbReference type="ARBA" id="ARBA00004651"/>
    </source>
</evidence>
<evidence type="ECO:0000256" key="2">
    <source>
        <dbReference type="ARBA" id="ARBA00022475"/>
    </source>
</evidence>
<dbReference type="InterPro" id="IPR000595">
    <property type="entry name" value="cNMP-bd_dom"/>
</dbReference>
<gene>
    <name evidence="8" type="ORF">DEH80_00300</name>
</gene>
<feature type="transmembrane region" description="Helical" evidence="6">
    <location>
        <begin position="600"/>
        <end position="621"/>
    </location>
</feature>
<feature type="transmembrane region" description="Helical" evidence="6">
    <location>
        <begin position="627"/>
        <end position="649"/>
    </location>
</feature>
<feature type="transmembrane region" description="Helical" evidence="6">
    <location>
        <begin position="206"/>
        <end position="223"/>
    </location>
</feature>
<comment type="caution">
    <text evidence="8">The sequence shown here is derived from an EMBL/GenBank/DDBJ whole genome shotgun (WGS) entry which is preliminary data.</text>
</comment>
<keyword evidence="5 6" id="KW-0472">Membrane</keyword>
<evidence type="ECO:0000256" key="3">
    <source>
        <dbReference type="ARBA" id="ARBA00022692"/>
    </source>
</evidence>
<proteinExistence type="predicted"/>
<dbReference type="Gene3D" id="1.20.1640.10">
    <property type="entry name" value="Multidrug efflux transporter AcrB transmembrane domain"/>
    <property type="match status" value="2"/>
</dbReference>
<feature type="transmembrane region" description="Helical" evidence="6">
    <location>
        <begin position="379"/>
        <end position="398"/>
    </location>
</feature>
<dbReference type="SUPFAM" id="SSF82866">
    <property type="entry name" value="Multidrug efflux transporter AcrB transmembrane domain"/>
    <property type="match status" value="2"/>
</dbReference>
<feature type="domain" description="Cyclic nucleotide-binding" evidence="7">
    <location>
        <begin position="748"/>
        <end position="848"/>
    </location>
</feature>
<keyword evidence="4 6" id="KW-1133">Transmembrane helix</keyword>
<feature type="transmembrane region" description="Helical" evidence="6">
    <location>
        <begin position="574"/>
        <end position="593"/>
    </location>
</feature>
<dbReference type="Pfam" id="PF03176">
    <property type="entry name" value="MMPL"/>
    <property type="match status" value="2"/>
</dbReference>
<comment type="subcellular location">
    <subcellularLocation>
        <location evidence="1">Cell membrane</location>
        <topology evidence="1">Multi-pass membrane protein</topology>
    </subcellularLocation>
</comment>
<evidence type="ECO:0000313" key="8">
    <source>
        <dbReference type="EMBL" id="PWN57618.1"/>
    </source>
</evidence>
<organism evidence="8 9">
    <name type="scientific">Abyssibacter profundi</name>
    <dbReference type="NCBI Taxonomy" id="2182787"/>
    <lineage>
        <taxon>Bacteria</taxon>
        <taxon>Pseudomonadati</taxon>
        <taxon>Pseudomonadota</taxon>
        <taxon>Gammaproteobacteria</taxon>
        <taxon>Chromatiales</taxon>
        <taxon>Oceanococcaceae</taxon>
        <taxon>Abyssibacter</taxon>
    </lineage>
</organism>
<dbReference type="Gene3D" id="2.60.120.10">
    <property type="entry name" value="Jelly Rolls"/>
    <property type="match status" value="1"/>
</dbReference>
<dbReference type="Proteomes" id="UP000251800">
    <property type="component" value="Unassembled WGS sequence"/>
</dbReference>
<dbReference type="PANTHER" id="PTHR33406">
    <property type="entry name" value="MEMBRANE PROTEIN MJ1562-RELATED"/>
    <property type="match status" value="1"/>
</dbReference>
<dbReference type="GO" id="GO:0005886">
    <property type="term" value="C:plasma membrane"/>
    <property type="evidence" value="ECO:0007669"/>
    <property type="project" value="UniProtKB-SubCell"/>
</dbReference>
<feature type="transmembrane region" description="Helical" evidence="6">
    <location>
        <begin position="318"/>
        <end position="336"/>
    </location>
</feature>
<evidence type="ECO:0000256" key="5">
    <source>
        <dbReference type="ARBA" id="ARBA00023136"/>
    </source>
</evidence>
<dbReference type="CDD" id="cd00038">
    <property type="entry name" value="CAP_ED"/>
    <property type="match status" value="1"/>
</dbReference>
<name>A0A363UQ83_9GAMM</name>
<keyword evidence="2" id="KW-1003">Cell membrane</keyword>
<dbReference type="InterPro" id="IPR018490">
    <property type="entry name" value="cNMP-bd_dom_sf"/>
</dbReference>